<keyword evidence="5 9" id="KW-0378">Hydrolase</keyword>
<comment type="catalytic activity">
    <reaction evidence="8">
        <text>a cholesterol ester + H2O = cholesterol + a fatty acid + H(+)</text>
        <dbReference type="Rhea" id="RHEA:36403"/>
        <dbReference type="ChEBI" id="CHEBI:15377"/>
        <dbReference type="ChEBI" id="CHEBI:15378"/>
        <dbReference type="ChEBI" id="CHEBI:16113"/>
        <dbReference type="ChEBI" id="CHEBI:17002"/>
        <dbReference type="ChEBI" id="CHEBI:28868"/>
        <dbReference type="EC" id="3.1.1.13"/>
    </reaction>
    <physiologicalReaction direction="left-to-right" evidence="8">
        <dbReference type="Rhea" id="RHEA:36404"/>
    </physiologicalReaction>
</comment>
<evidence type="ECO:0000256" key="7">
    <source>
        <dbReference type="ARBA" id="ARBA00039150"/>
    </source>
</evidence>
<evidence type="ECO:0000256" key="1">
    <source>
        <dbReference type="ARBA" id="ARBA00004502"/>
    </source>
</evidence>
<reference evidence="9" key="1">
    <citation type="submission" date="2022-01" db="EMBL/GenBank/DDBJ databases">
        <title>Genome Sequence Resource for Two Populations of Ditylenchus destructor, the Migratory Endoparasitic Phytonematode.</title>
        <authorList>
            <person name="Zhang H."/>
            <person name="Lin R."/>
            <person name="Xie B."/>
        </authorList>
    </citation>
    <scope>NUCLEOTIDE SEQUENCE</scope>
    <source>
        <strain evidence="9">BazhouSP</strain>
    </source>
</reference>
<dbReference type="GO" id="GO:0004771">
    <property type="term" value="F:sterol ester esterase activity"/>
    <property type="evidence" value="ECO:0007669"/>
    <property type="project" value="UniProtKB-EC"/>
</dbReference>
<dbReference type="GO" id="GO:0019915">
    <property type="term" value="P:lipid storage"/>
    <property type="evidence" value="ECO:0007669"/>
    <property type="project" value="InterPro"/>
</dbReference>
<protein>
    <recommendedName>
        <fullName evidence="3">Lipid droplet-associated hydrolase</fullName>
        <ecNumber evidence="7">3.1.1.13</ecNumber>
    </recommendedName>
    <alternativeName>
        <fullName evidence="6">Lipid droplet-associated serine hydrolase</fullName>
    </alternativeName>
</protein>
<comment type="caution">
    <text evidence="9">The sequence shown here is derived from an EMBL/GenBank/DDBJ whole genome shotgun (WGS) entry which is preliminary data.</text>
</comment>
<evidence type="ECO:0000256" key="6">
    <source>
        <dbReference type="ARBA" id="ARBA00031924"/>
    </source>
</evidence>
<proteinExistence type="inferred from homology"/>
<comment type="subcellular location">
    <subcellularLocation>
        <location evidence="1">Lipid droplet</location>
    </subcellularLocation>
</comment>
<dbReference type="InterPro" id="IPR029058">
    <property type="entry name" value="AB_hydrolase_fold"/>
</dbReference>
<dbReference type="AlphaFoldDB" id="A0AAD4N2T2"/>
<keyword evidence="4" id="KW-0551">Lipid droplet</keyword>
<name>A0AAD4N2T2_9BILA</name>
<dbReference type="GO" id="GO:0005811">
    <property type="term" value="C:lipid droplet"/>
    <property type="evidence" value="ECO:0007669"/>
    <property type="project" value="UniProtKB-SubCell"/>
</dbReference>
<evidence type="ECO:0000313" key="10">
    <source>
        <dbReference type="Proteomes" id="UP001201812"/>
    </source>
</evidence>
<keyword evidence="10" id="KW-1185">Reference proteome</keyword>
<gene>
    <name evidence="9" type="ORF">DdX_10305</name>
</gene>
<dbReference type="InterPro" id="IPR019363">
    <property type="entry name" value="LDAH"/>
</dbReference>
<evidence type="ECO:0000256" key="2">
    <source>
        <dbReference type="ARBA" id="ARBA00008300"/>
    </source>
</evidence>
<dbReference type="PANTHER" id="PTHR13390:SF0">
    <property type="entry name" value="LIPID DROPLET-ASSOCIATED HYDROLASE"/>
    <property type="match status" value="1"/>
</dbReference>
<evidence type="ECO:0000256" key="5">
    <source>
        <dbReference type="ARBA" id="ARBA00022801"/>
    </source>
</evidence>
<sequence length="343" mass="39600">MTVTRHVKWSKIGGYLTRYSVMEYRLESETLSGQIEQSAISESVCEKLNLVLIPGNPGNELFYERFGHALLEEIWTRAKVLPILYTVSHINHVPDDPNFSKDNKSKDSKDRFNLADQVEHKMEFCREFLHKKARIHLIGHSIGALICLRILNRLKEENYDVSGCYALFPAVERMAETPNGRWIRQIVRLLDNHDFLARTMIFWLDFIPESVKRQLCQWHLGQNSPSCVVAAAVELLSTNVLRNVAHMARNELDVVQGFDESLIPNEYKDRIIFYYGINDGWSPVEWTDGMKRYLQNESAVVIDENGCQHAFVIRDSEIMATQLAKILLAKRANLPSLHVQMNR</sequence>
<dbReference type="Gene3D" id="3.40.50.1820">
    <property type="entry name" value="alpha/beta hydrolase"/>
    <property type="match status" value="1"/>
</dbReference>
<dbReference type="SUPFAM" id="SSF53474">
    <property type="entry name" value="alpha/beta-Hydrolases"/>
    <property type="match status" value="1"/>
</dbReference>
<dbReference type="Proteomes" id="UP001201812">
    <property type="component" value="Unassembled WGS sequence"/>
</dbReference>
<evidence type="ECO:0000256" key="8">
    <source>
        <dbReference type="ARBA" id="ARBA00049527"/>
    </source>
</evidence>
<organism evidence="9 10">
    <name type="scientific">Ditylenchus destructor</name>
    <dbReference type="NCBI Taxonomy" id="166010"/>
    <lineage>
        <taxon>Eukaryota</taxon>
        <taxon>Metazoa</taxon>
        <taxon>Ecdysozoa</taxon>
        <taxon>Nematoda</taxon>
        <taxon>Chromadorea</taxon>
        <taxon>Rhabditida</taxon>
        <taxon>Tylenchina</taxon>
        <taxon>Tylenchomorpha</taxon>
        <taxon>Sphaerularioidea</taxon>
        <taxon>Anguinidae</taxon>
        <taxon>Anguininae</taxon>
        <taxon>Ditylenchus</taxon>
    </lineage>
</organism>
<dbReference type="PANTHER" id="PTHR13390">
    <property type="entry name" value="LIPASE"/>
    <property type="match status" value="1"/>
</dbReference>
<dbReference type="EC" id="3.1.1.13" evidence="7"/>
<dbReference type="EMBL" id="JAKKPZ010000023">
    <property type="protein sequence ID" value="KAI1711059.1"/>
    <property type="molecule type" value="Genomic_DNA"/>
</dbReference>
<dbReference type="Pfam" id="PF10230">
    <property type="entry name" value="LIDHydrolase"/>
    <property type="match status" value="1"/>
</dbReference>
<evidence type="ECO:0000256" key="4">
    <source>
        <dbReference type="ARBA" id="ARBA00022677"/>
    </source>
</evidence>
<accession>A0AAD4N2T2</accession>
<evidence type="ECO:0000313" key="9">
    <source>
        <dbReference type="EMBL" id="KAI1711059.1"/>
    </source>
</evidence>
<comment type="similarity">
    <text evidence="2">Belongs to the AB hydrolase superfamily. LDAH family.</text>
</comment>
<evidence type="ECO:0000256" key="3">
    <source>
        <dbReference type="ARBA" id="ARBA00019242"/>
    </source>
</evidence>